<evidence type="ECO:0000313" key="3">
    <source>
        <dbReference type="EMBL" id="ALG14374.1"/>
    </source>
</evidence>
<evidence type="ECO:0000313" key="4">
    <source>
        <dbReference type="Proteomes" id="UP000063699"/>
    </source>
</evidence>
<evidence type="ECO:0000256" key="2">
    <source>
        <dbReference type="SAM" id="Phobius"/>
    </source>
</evidence>
<keyword evidence="2" id="KW-0472">Membrane</keyword>
<name>A0A0N9IHG9_9PSEU</name>
<organism evidence="3 4">
    <name type="scientific">Kibdelosporangium phytohabitans</name>
    <dbReference type="NCBI Taxonomy" id="860235"/>
    <lineage>
        <taxon>Bacteria</taxon>
        <taxon>Bacillati</taxon>
        <taxon>Actinomycetota</taxon>
        <taxon>Actinomycetes</taxon>
        <taxon>Pseudonocardiales</taxon>
        <taxon>Pseudonocardiaceae</taxon>
        <taxon>Kibdelosporangium</taxon>
    </lineage>
</organism>
<dbReference type="Proteomes" id="UP000063699">
    <property type="component" value="Chromosome"/>
</dbReference>
<keyword evidence="2" id="KW-0812">Transmembrane</keyword>
<sequence>MVMDELEQQLRSTLTSMAEEVPPSHGAWNEQQRRLALKSRKHRVRPAVTAIVAAAAAVLIAVPIMVIQQGHAPVDPGALPEVSNAPERTTTGRSTLPDGRWRVSYEPRDGETVVTQPTQITNKVMADRKNLITWAYVIQASNGDRHMCIAQTVEGGVINGPDQLTYGEPDCIPLTPPKAGKFEWGRRQVPDKFLEGNKGIWLYVMSRPAVKMTLRRAENNELIPATTKEFGADVVFFGAFVNSSKPPLAYSLYNDADDIFYNGV</sequence>
<dbReference type="AlphaFoldDB" id="A0A0N9IHG9"/>
<keyword evidence="2" id="KW-1133">Transmembrane helix</keyword>
<dbReference type="EMBL" id="CP012752">
    <property type="protein sequence ID" value="ALG14374.1"/>
    <property type="molecule type" value="Genomic_DNA"/>
</dbReference>
<reference evidence="3 4" key="1">
    <citation type="submission" date="2015-07" db="EMBL/GenBank/DDBJ databases">
        <title>Genome sequencing of Kibdelosporangium phytohabitans.</title>
        <authorList>
            <person name="Qin S."/>
            <person name="Xing K."/>
        </authorList>
    </citation>
    <scope>NUCLEOTIDE SEQUENCE [LARGE SCALE GENOMIC DNA]</scope>
    <source>
        <strain evidence="3 4">KLBMP1111</strain>
    </source>
</reference>
<keyword evidence="4" id="KW-1185">Reference proteome</keyword>
<feature type="region of interest" description="Disordered" evidence="1">
    <location>
        <begin position="77"/>
        <end position="102"/>
    </location>
</feature>
<feature type="transmembrane region" description="Helical" evidence="2">
    <location>
        <begin position="47"/>
        <end position="66"/>
    </location>
</feature>
<gene>
    <name evidence="3" type="ORF">AOZ06_52610</name>
</gene>
<proteinExistence type="predicted"/>
<dbReference type="KEGG" id="kphy:AOZ06_52610"/>
<evidence type="ECO:0000256" key="1">
    <source>
        <dbReference type="SAM" id="MobiDB-lite"/>
    </source>
</evidence>
<dbReference type="STRING" id="860235.AOZ06_52610"/>
<protein>
    <submittedName>
        <fullName evidence="3">Uncharacterized protein</fullName>
    </submittedName>
</protein>
<accession>A0A0N9IHG9</accession>